<evidence type="ECO:0000256" key="3">
    <source>
        <dbReference type="ARBA" id="ARBA00022679"/>
    </source>
</evidence>
<evidence type="ECO:0000256" key="5">
    <source>
        <dbReference type="ARBA" id="ARBA00047658"/>
    </source>
</evidence>
<feature type="coiled-coil region" evidence="7">
    <location>
        <begin position="2"/>
        <end position="29"/>
    </location>
</feature>
<dbReference type="Pfam" id="PF01239">
    <property type="entry name" value="PPTA"/>
    <property type="match status" value="3"/>
</dbReference>
<dbReference type="GO" id="GO:0004663">
    <property type="term" value="F:Rab geranylgeranyltransferase activity"/>
    <property type="evidence" value="ECO:0007669"/>
    <property type="project" value="UniProtKB-UniRule"/>
</dbReference>
<evidence type="ECO:0000256" key="2">
    <source>
        <dbReference type="ARBA" id="ARBA00022602"/>
    </source>
</evidence>
<accession>A0A559MGY6</accession>
<dbReference type="GO" id="GO:0097354">
    <property type="term" value="P:prenylation"/>
    <property type="evidence" value="ECO:0007669"/>
    <property type="project" value="UniProtKB-UniRule"/>
</dbReference>
<dbReference type="EC" id="2.5.1.60" evidence="6"/>
<evidence type="ECO:0000256" key="7">
    <source>
        <dbReference type="SAM" id="Coils"/>
    </source>
</evidence>
<dbReference type="InterPro" id="IPR002088">
    <property type="entry name" value="Prenyl_trans_a"/>
</dbReference>
<evidence type="ECO:0000256" key="4">
    <source>
        <dbReference type="ARBA" id="ARBA00022737"/>
    </source>
</evidence>
<dbReference type="Gene3D" id="1.25.40.120">
    <property type="entry name" value="Protein prenylyltransferase"/>
    <property type="match status" value="1"/>
</dbReference>
<dbReference type="PANTHER" id="PTHR11129">
    <property type="entry name" value="PROTEIN FARNESYLTRANSFERASE ALPHA SUBUNIT/RAB GERANYLGERANYL TRANSFERASE ALPHA SUBUNIT"/>
    <property type="match status" value="1"/>
</dbReference>
<keyword evidence="10" id="KW-1185">Reference proteome</keyword>
<protein>
    <recommendedName>
        <fullName evidence="6">Geranylgeranyl transferase type-2 subunit alpha</fullName>
        <ecNumber evidence="6">2.5.1.60</ecNumber>
    </recommendedName>
    <alternativeName>
        <fullName evidence="6">Geranylgeranyl transferase type II subunit alpha</fullName>
    </alternativeName>
</protein>
<dbReference type="PANTHER" id="PTHR11129:SF2">
    <property type="entry name" value="GERANYLGERANYL TRANSFERASE TYPE-2 SUBUNIT ALPHA"/>
    <property type="match status" value="1"/>
</dbReference>
<evidence type="ECO:0000313" key="9">
    <source>
        <dbReference type="EMBL" id="TVY92223.1"/>
    </source>
</evidence>
<gene>
    <name evidence="9" type="primary">BET4</name>
    <name evidence="9" type="ORF">LAWI1_G003189</name>
</gene>
<comment type="similarity">
    <text evidence="1 6">Belongs to the protein prenyltransferase subunit alpha family.</text>
</comment>
<feature type="compositionally biased region" description="Low complexity" evidence="8">
    <location>
        <begin position="72"/>
        <end position="111"/>
    </location>
</feature>
<organism evidence="9 10">
    <name type="scientific">Lachnellula willkommii</name>
    <dbReference type="NCBI Taxonomy" id="215461"/>
    <lineage>
        <taxon>Eukaryota</taxon>
        <taxon>Fungi</taxon>
        <taxon>Dikarya</taxon>
        <taxon>Ascomycota</taxon>
        <taxon>Pezizomycotina</taxon>
        <taxon>Leotiomycetes</taxon>
        <taxon>Helotiales</taxon>
        <taxon>Lachnaceae</taxon>
        <taxon>Lachnellula</taxon>
    </lineage>
</organism>
<comment type="catalytic activity">
    <reaction evidence="5 6">
        <text>geranylgeranyl diphosphate + L-cysteinyl-[protein] = S-geranylgeranyl-L-cysteinyl-[protein] + diphosphate</text>
        <dbReference type="Rhea" id="RHEA:21240"/>
        <dbReference type="Rhea" id="RHEA-COMP:10131"/>
        <dbReference type="Rhea" id="RHEA-COMP:11537"/>
        <dbReference type="ChEBI" id="CHEBI:29950"/>
        <dbReference type="ChEBI" id="CHEBI:33019"/>
        <dbReference type="ChEBI" id="CHEBI:57533"/>
        <dbReference type="ChEBI" id="CHEBI:86021"/>
        <dbReference type="EC" id="2.5.1.60"/>
    </reaction>
</comment>
<keyword evidence="3 6" id="KW-0808">Transferase</keyword>
<evidence type="ECO:0000256" key="1">
    <source>
        <dbReference type="ARBA" id="ARBA00006734"/>
    </source>
</evidence>
<keyword evidence="7" id="KW-0175">Coiled coil</keyword>
<feature type="coiled-coil region" evidence="7">
    <location>
        <begin position="278"/>
        <end position="305"/>
    </location>
</feature>
<sequence>MASPTEEELKEEQRQIQEYRDLEDLIRTKIAERQYTVEVLQLTSKLLKKNPEYYTIWNVRRRLLIHCLFSKPSDSSSPSKELPNTSPTATTKASSTDSSSSPSNTTAAATTIPHNPASRNHGRNGTTLDLIRADLEFLFPIMISYPKCYWVWNYRLWLLQQANERLEPDIARELWNGELKLVSKMLVKDSRNFHGWGYRRMVVSQLESTALHGKSMTEAEFEYTTKMITSPKGLSNFSAFHRRSKLIPKLLNGRGADDQARRLFLEEDPVGHATITPNSTAEERVEFVIRQLADLKEMLDGAEDNKWIYNALIEYTLDLSQMEERQPRPDEKQDCLLWLAELRKLDPLRNGRWDDLELFLEDAHAPLGPRDT</sequence>
<keyword evidence="2 6" id="KW-0637">Prenyltransferase</keyword>
<reference evidence="9 10" key="1">
    <citation type="submission" date="2018-05" db="EMBL/GenBank/DDBJ databases">
        <title>Genome sequencing and assembly of the regulated plant pathogen Lachnellula willkommii and related sister species for the development of diagnostic species identification markers.</title>
        <authorList>
            <person name="Giroux E."/>
            <person name="Bilodeau G."/>
        </authorList>
    </citation>
    <scope>NUCLEOTIDE SEQUENCE [LARGE SCALE GENOMIC DNA]</scope>
    <source>
        <strain evidence="9 10">CBS 172.35</strain>
    </source>
</reference>
<dbReference type="SUPFAM" id="SSF48439">
    <property type="entry name" value="Protein prenylyltransferase"/>
    <property type="match status" value="1"/>
</dbReference>
<evidence type="ECO:0000256" key="6">
    <source>
        <dbReference type="RuleBase" id="RU367120"/>
    </source>
</evidence>
<dbReference type="PROSITE" id="PS51147">
    <property type="entry name" value="PFTA"/>
    <property type="match status" value="2"/>
</dbReference>
<evidence type="ECO:0000256" key="8">
    <source>
        <dbReference type="SAM" id="MobiDB-lite"/>
    </source>
</evidence>
<comment type="caution">
    <text evidence="9">The sequence shown here is derived from an EMBL/GenBank/DDBJ whole genome shotgun (WGS) entry which is preliminary data.</text>
</comment>
<keyword evidence="4" id="KW-0677">Repeat</keyword>
<dbReference type="EMBL" id="QGML01000360">
    <property type="protein sequence ID" value="TVY92223.1"/>
    <property type="molecule type" value="Genomic_DNA"/>
</dbReference>
<proteinExistence type="inferred from homology"/>
<feature type="region of interest" description="Disordered" evidence="8">
    <location>
        <begin position="72"/>
        <end position="124"/>
    </location>
</feature>
<dbReference type="Proteomes" id="UP000315522">
    <property type="component" value="Unassembled WGS sequence"/>
</dbReference>
<comment type="function">
    <text evidence="6">Catalyzes the transfer of a geranyl-geranyl moiety from geranyl-geranyl pyrophosphate to cysteines occuring in specific C-terminal amino acid sequences.</text>
</comment>
<evidence type="ECO:0000313" key="10">
    <source>
        <dbReference type="Proteomes" id="UP000315522"/>
    </source>
</evidence>
<dbReference type="AlphaFoldDB" id="A0A559MGY6"/>
<name>A0A559MGY6_9HELO</name>
<dbReference type="GO" id="GO:0005968">
    <property type="term" value="C:Rab-protein geranylgeranyltransferase complex"/>
    <property type="evidence" value="ECO:0007669"/>
    <property type="project" value="TreeGrafter"/>
</dbReference>